<gene>
    <name evidence="1" type="ORF">JFY56_20475</name>
</gene>
<comment type="caution">
    <text evidence="1">The sequence shown here is derived from an EMBL/GenBank/DDBJ whole genome shotgun (WGS) entry which is preliminary data.</text>
</comment>
<proteinExistence type="predicted"/>
<evidence type="ECO:0000313" key="2">
    <source>
        <dbReference type="Proteomes" id="UP000669060"/>
    </source>
</evidence>
<evidence type="ECO:0000313" key="1">
    <source>
        <dbReference type="EMBL" id="MBO3277595.1"/>
    </source>
</evidence>
<dbReference type="EMBL" id="JAELYA010000009">
    <property type="protein sequence ID" value="MBO3277595.1"/>
    <property type="molecule type" value="Genomic_DNA"/>
</dbReference>
<sequence>MTYDAALATARWAELECLNDLDWDLDAITDRSEAIAFLRRFESRLCIYSPYVSTLYSDYSFVIPESHGAGITILPNEQAWFGTFHDIPVDSVEPTGIHILPGEIMGRRGLYLRIPGRNRLVASSEMPFQDGLKVLINRYRMRGEHFLPVLVKGDLREYEARLPSLHLHRLNPARLATRSRVNLDAITGTIAERLIGLFRQP</sequence>
<organism evidence="1 2">
    <name type="scientific">Pseudomonas schmalbachii</name>
    <dbReference type="NCBI Taxonomy" id="2816993"/>
    <lineage>
        <taxon>Bacteria</taxon>
        <taxon>Pseudomonadati</taxon>
        <taxon>Pseudomonadota</taxon>
        <taxon>Gammaproteobacteria</taxon>
        <taxon>Pseudomonadales</taxon>
        <taxon>Pseudomonadaceae</taxon>
        <taxon>Pseudomonas</taxon>
    </lineage>
</organism>
<accession>A0ABS3TV89</accession>
<dbReference type="RefSeq" id="WP_208315959.1">
    <property type="nucleotide sequence ID" value="NZ_JAELYA010000009.1"/>
</dbReference>
<name>A0ABS3TV89_9PSED</name>
<reference evidence="1 2" key="1">
    <citation type="submission" date="2020-12" db="EMBL/GenBank/DDBJ databases">
        <title>Pseudomonas schmalbachii sp. nov. isolated from millipede gut.</title>
        <authorList>
            <person name="Shelomi M."/>
        </authorList>
    </citation>
    <scope>NUCLEOTIDE SEQUENCE [LARGE SCALE GENOMIC DNA]</scope>
    <source>
        <strain evidence="1 2">Milli4</strain>
    </source>
</reference>
<keyword evidence="2" id="KW-1185">Reference proteome</keyword>
<dbReference type="Proteomes" id="UP000669060">
    <property type="component" value="Unassembled WGS sequence"/>
</dbReference>
<protein>
    <submittedName>
        <fullName evidence="1">Uncharacterized protein</fullName>
    </submittedName>
</protein>